<organism evidence="2 3">
    <name type="scientific">Stephania japonica</name>
    <dbReference type="NCBI Taxonomy" id="461633"/>
    <lineage>
        <taxon>Eukaryota</taxon>
        <taxon>Viridiplantae</taxon>
        <taxon>Streptophyta</taxon>
        <taxon>Embryophyta</taxon>
        <taxon>Tracheophyta</taxon>
        <taxon>Spermatophyta</taxon>
        <taxon>Magnoliopsida</taxon>
        <taxon>Ranunculales</taxon>
        <taxon>Menispermaceae</taxon>
        <taxon>Menispermoideae</taxon>
        <taxon>Cissampelideae</taxon>
        <taxon>Stephania</taxon>
    </lineage>
</organism>
<accession>A0AAP0NT62</accession>
<evidence type="ECO:0000313" key="3">
    <source>
        <dbReference type="Proteomes" id="UP001417504"/>
    </source>
</evidence>
<reference evidence="2 3" key="1">
    <citation type="submission" date="2024-01" db="EMBL/GenBank/DDBJ databases">
        <title>Genome assemblies of Stephania.</title>
        <authorList>
            <person name="Yang L."/>
        </authorList>
    </citation>
    <scope>NUCLEOTIDE SEQUENCE [LARGE SCALE GENOMIC DNA]</scope>
    <source>
        <strain evidence="2">QJT</strain>
        <tissue evidence="2">Leaf</tissue>
    </source>
</reference>
<feature type="region of interest" description="Disordered" evidence="1">
    <location>
        <begin position="234"/>
        <end position="255"/>
    </location>
</feature>
<dbReference type="AlphaFoldDB" id="A0AAP0NT62"/>
<name>A0AAP0NT62_9MAGN</name>
<dbReference type="SUPFAM" id="SSF53474">
    <property type="entry name" value="alpha/beta-Hydrolases"/>
    <property type="match status" value="1"/>
</dbReference>
<keyword evidence="3" id="KW-1185">Reference proteome</keyword>
<gene>
    <name evidence="2" type="ORF">Sjap_016091</name>
</gene>
<dbReference type="InterPro" id="IPR029058">
    <property type="entry name" value="AB_hydrolase_fold"/>
</dbReference>
<dbReference type="EMBL" id="JBBNAE010000006">
    <property type="protein sequence ID" value="KAK9117144.1"/>
    <property type="molecule type" value="Genomic_DNA"/>
</dbReference>
<evidence type="ECO:0000313" key="2">
    <source>
        <dbReference type="EMBL" id="KAK9117144.1"/>
    </source>
</evidence>
<protein>
    <recommendedName>
        <fullName evidence="4">Alpha/beta hydrolase fold-3 domain-containing protein</fullName>
    </recommendedName>
</protein>
<comment type="caution">
    <text evidence="2">The sequence shown here is derived from an EMBL/GenBank/DDBJ whole genome shotgun (WGS) entry which is preliminary data.</text>
</comment>
<evidence type="ECO:0000256" key="1">
    <source>
        <dbReference type="SAM" id="MobiDB-lite"/>
    </source>
</evidence>
<proteinExistence type="predicted"/>
<dbReference type="Gene3D" id="3.40.50.1820">
    <property type="entry name" value="alpha/beta hydrolase"/>
    <property type="match status" value="1"/>
</dbReference>
<sequence length="432" mass="49989">MAQYLIAVTYDVIADVEARRDVRGSHNEAGAWFESLKPFLDCWNSRHDLPARWPEAPACWQFWEIRMTAQRVGHSLQRVECRSEMIPSACHTYGSHPDYKWWNAKKETNIPDSAILEKADADHDHHDNINIPFLRETTDPYEFLHIVYNPTDDILTRHFHFPCSNLEKDNPHPFSAKDIPLNPQHHHNTWLRLYKPTTTSPHKLPLILYFHGGGLHPLQRRRLHVSQNSYLAPLRAPLPDPTASPQSRSPRLDPSDICSRELRRIFKGCMHIDGYQWRNVPEDIKSVYWEGFTSEKGGPDAGISKHTGGSRPFYRNYKELLRSSKIGINIREDVYIPQADPKVPFEYSATMSLSYEAEIQRMREEMSQSAEEVGDDPHMDETDLYYKVVSVDHKGRVYGLGYTGRRYNDPGASSSQGRRARTLRLFNLMSHV</sequence>
<dbReference type="Proteomes" id="UP001417504">
    <property type="component" value="Unassembled WGS sequence"/>
</dbReference>
<evidence type="ECO:0008006" key="4">
    <source>
        <dbReference type="Google" id="ProtNLM"/>
    </source>
</evidence>